<dbReference type="Pfam" id="PF01094">
    <property type="entry name" value="ANF_receptor"/>
    <property type="match status" value="1"/>
</dbReference>
<evidence type="ECO:0000256" key="5">
    <source>
        <dbReference type="ARBA" id="ARBA00022729"/>
    </source>
</evidence>
<evidence type="ECO:0000256" key="12">
    <source>
        <dbReference type="ARBA" id="ARBA00023303"/>
    </source>
</evidence>
<feature type="transmembrane region" description="Helical" evidence="15">
    <location>
        <begin position="605"/>
        <end position="623"/>
    </location>
</feature>
<dbReference type="GO" id="GO:0016020">
    <property type="term" value="C:membrane"/>
    <property type="evidence" value="ECO:0007669"/>
    <property type="project" value="UniProtKB-SubCell"/>
</dbReference>
<keyword evidence="8 13" id="KW-0472">Membrane</keyword>
<keyword evidence="14" id="KW-1015">Disulfide bond</keyword>
<dbReference type="FunFam" id="3.40.190.10:FF:000054">
    <property type="entry name" value="Glutamate receptor"/>
    <property type="match status" value="1"/>
</dbReference>
<dbReference type="SMART" id="SM00079">
    <property type="entry name" value="PBPe"/>
    <property type="match status" value="1"/>
</dbReference>
<comment type="subcellular location">
    <subcellularLocation>
        <location evidence="1">Membrane</location>
        <topology evidence="1">Multi-pass membrane protein</topology>
    </subcellularLocation>
</comment>
<evidence type="ECO:0000256" key="2">
    <source>
        <dbReference type="ARBA" id="ARBA00008685"/>
    </source>
</evidence>
<dbReference type="FunFam" id="3.40.50.2300:FF:000188">
    <property type="entry name" value="Glutamate receptor"/>
    <property type="match status" value="1"/>
</dbReference>
<keyword evidence="9 13" id="KW-0675">Receptor</keyword>
<dbReference type="AlphaFoldDB" id="A0AAV8T4M3"/>
<dbReference type="PANTHER" id="PTHR18966">
    <property type="entry name" value="IONOTROPIC GLUTAMATE RECEPTOR"/>
    <property type="match status" value="1"/>
</dbReference>
<feature type="disulfide bond" evidence="14">
    <location>
        <begin position="740"/>
        <end position="796"/>
    </location>
</feature>
<evidence type="ECO:0000256" key="13">
    <source>
        <dbReference type="PIRNR" id="PIRNR037090"/>
    </source>
</evidence>
<keyword evidence="11 13" id="KW-1071">Ligand-gated ion channel</keyword>
<dbReference type="CDD" id="cd19990">
    <property type="entry name" value="PBP1_GABAb_receptor_plant"/>
    <property type="match status" value="1"/>
</dbReference>
<dbReference type="Proteomes" id="UP001159364">
    <property type="component" value="Linkage Group LG06"/>
</dbReference>
<dbReference type="Gene3D" id="3.40.190.10">
    <property type="entry name" value="Periplasmic binding protein-like II"/>
    <property type="match status" value="2"/>
</dbReference>
<reference evidence="17 18" key="1">
    <citation type="submission" date="2021-09" db="EMBL/GenBank/DDBJ databases">
        <title>Genomic insights and catalytic innovation underlie evolution of tropane alkaloids biosynthesis.</title>
        <authorList>
            <person name="Wang Y.-J."/>
            <person name="Tian T."/>
            <person name="Huang J.-P."/>
            <person name="Huang S.-X."/>
        </authorList>
    </citation>
    <scope>NUCLEOTIDE SEQUENCE [LARGE SCALE GENOMIC DNA]</scope>
    <source>
        <strain evidence="17">KIB-2018</strain>
        <tissue evidence="17">Leaf</tissue>
    </source>
</reference>
<protein>
    <recommendedName>
        <fullName evidence="13">Glutamate receptor</fullName>
    </recommendedName>
</protein>
<feature type="transmembrane region" description="Helical" evidence="15">
    <location>
        <begin position="575"/>
        <end position="593"/>
    </location>
</feature>
<keyword evidence="6 15" id="KW-1133">Transmembrane helix</keyword>
<dbReference type="PIRSF" id="PIRSF037090">
    <property type="entry name" value="Iontro_Glu-like_rcpt_pln"/>
    <property type="match status" value="1"/>
</dbReference>
<dbReference type="InterPro" id="IPR017103">
    <property type="entry name" value="Iontropic_Glu_rcpt_pln"/>
</dbReference>
<comment type="similarity">
    <text evidence="2 13">Belongs to the glutamate-gated ion channel (TC 1.A.10.1) family.</text>
</comment>
<dbReference type="FunFam" id="3.40.190.10:FF:000039">
    <property type="entry name" value="Glutamate receptor"/>
    <property type="match status" value="1"/>
</dbReference>
<dbReference type="SUPFAM" id="SSF53822">
    <property type="entry name" value="Periplasmic binding protein-like I"/>
    <property type="match status" value="1"/>
</dbReference>
<keyword evidence="4 15" id="KW-0812">Transmembrane</keyword>
<evidence type="ECO:0000259" key="16">
    <source>
        <dbReference type="SMART" id="SM00079"/>
    </source>
</evidence>
<dbReference type="EMBL" id="JAIWQS010000006">
    <property type="protein sequence ID" value="KAJ8761069.1"/>
    <property type="molecule type" value="Genomic_DNA"/>
</dbReference>
<dbReference type="InterPro" id="IPR015683">
    <property type="entry name" value="Ionotropic_Glu_rcpt"/>
</dbReference>
<proteinExistence type="inferred from homology"/>
<dbReference type="InterPro" id="IPR001828">
    <property type="entry name" value="ANF_lig-bd_rcpt"/>
</dbReference>
<feature type="transmembrane region" description="Helical" evidence="15">
    <location>
        <begin position="635"/>
        <end position="653"/>
    </location>
</feature>
<comment type="function">
    <text evidence="13">Glutamate-gated receptor that probably acts as non-selective cation channel.</text>
</comment>
<keyword evidence="10" id="KW-0325">Glycoprotein</keyword>
<comment type="caution">
    <text evidence="17">The sequence shown here is derived from an EMBL/GenBank/DDBJ whole genome shotgun (WGS) entry which is preliminary data.</text>
</comment>
<dbReference type="FunFam" id="1.10.287.70:FF:000037">
    <property type="entry name" value="Glutamate receptor"/>
    <property type="match status" value="1"/>
</dbReference>
<dbReference type="InterPro" id="IPR028082">
    <property type="entry name" value="Peripla_BP_I"/>
</dbReference>
<dbReference type="GO" id="GO:0015276">
    <property type="term" value="F:ligand-gated monoatomic ion channel activity"/>
    <property type="evidence" value="ECO:0007669"/>
    <property type="project" value="InterPro"/>
</dbReference>
<evidence type="ECO:0000256" key="8">
    <source>
        <dbReference type="ARBA" id="ARBA00023136"/>
    </source>
</evidence>
<evidence type="ECO:0000256" key="15">
    <source>
        <dbReference type="SAM" id="Phobius"/>
    </source>
</evidence>
<dbReference type="InterPro" id="IPR019594">
    <property type="entry name" value="Glu/Gly-bd"/>
</dbReference>
<evidence type="ECO:0000256" key="6">
    <source>
        <dbReference type="ARBA" id="ARBA00022989"/>
    </source>
</evidence>
<evidence type="ECO:0000256" key="4">
    <source>
        <dbReference type="ARBA" id="ARBA00022692"/>
    </source>
</evidence>
<dbReference type="Gene3D" id="1.10.287.70">
    <property type="match status" value="1"/>
</dbReference>
<sequence length="918" mass="104160">MPNTKCSKFPFHVNLCEKVGFSCVVVATLFLALPHGVQATEITNIGAIIDVNSRIGKEQKTAMEMAVRKFNNDATERNLSLHFKDSQGGSIKVAYAAEKLLNERKVKLIVGMERWEDAALVADFGRQAQVPVVSFSAPSITTPFTHSRWPFLVRMTHNDSEQVKCIAAIIRSRRWRRVVTVSEDYGIDGDSAKLTLLAQALQQVDSEIEYRLVLPPFSFPSDPNEAIKTQLQQLKEQKIQSRVFIVLQTSLPTMTELFRESQHMGLLGPDTVWILSDAVSRYLDSVDTSVLFSMEGALGIKSYYNESSLPYKKFKYEFRQNFRAEYPDEDNLEPGFHALRAYDSMTTIIKAIERMPTNNSSPKILLDNILSSNFSGLSGPIEFKTGELVVGPVMRVLNVVGRKYKDLDFWVPEFGFSRTLAVARDGKEHSELQGPVIWPGEMRQDPKGWVMPSEAEPMIIGVPGRTSFDKFVKVVNVSEGKYDGFCIELFYKVKDVLGYNLPFKFYPYNGTYDDLVQQVYIKNYSAVIGDVTILADRSELVEFTQPYAESGLSMIVPDKSKESTWMFAKPFTNEMWLVTGCILLYTMLIVWFLEHQNNPEFEGPLIHQILTALWFTFSSLFFAHREKVYSNLTRVVVVVWLFVVLILNSSYTASLTSMLTVQRLQPNITDINWLLKNNLKVGCDGDSFVRDYLINVLEFKAENVMNISTEYSYEGKFKNKDIFAAFLELPYEKVFINQYCKTFTATTPTYRFGGLGFVFQKGSPMATDFSKAILKLSENGELKKLENKWFAASPECSNTTIGEKLESLSLHSFWGLYVISGGTSTICFLLFMFSLVKKYHKDQQVEDQGSALPTDDNVWKKTTQLALYIYHGKRSLSHSHQRSSPICDSTPSDPLVSHHYQTSSPIAFEVLTIPDPNR</sequence>
<evidence type="ECO:0000256" key="7">
    <source>
        <dbReference type="ARBA" id="ARBA00023065"/>
    </source>
</evidence>
<keyword evidence="12 13" id="KW-0407">Ion channel</keyword>
<feature type="domain" description="Ionotropic glutamate receptor C-terminal" evidence="16">
    <location>
        <begin position="459"/>
        <end position="792"/>
    </location>
</feature>
<evidence type="ECO:0000313" key="17">
    <source>
        <dbReference type="EMBL" id="KAJ8761069.1"/>
    </source>
</evidence>
<evidence type="ECO:0000313" key="18">
    <source>
        <dbReference type="Proteomes" id="UP001159364"/>
    </source>
</evidence>
<dbReference type="CDD" id="cd13686">
    <property type="entry name" value="GluR_Plant"/>
    <property type="match status" value="1"/>
</dbReference>
<gene>
    <name evidence="17" type="ORF">K2173_000748</name>
</gene>
<dbReference type="InterPro" id="IPR001320">
    <property type="entry name" value="Iontro_rcpt_C"/>
</dbReference>
<evidence type="ECO:0000256" key="3">
    <source>
        <dbReference type="ARBA" id="ARBA00022448"/>
    </source>
</evidence>
<evidence type="ECO:0000256" key="1">
    <source>
        <dbReference type="ARBA" id="ARBA00004141"/>
    </source>
</evidence>
<dbReference type="SUPFAM" id="SSF53850">
    <property type="entry name" value="Periplasmic binding protein-like II"/>
    <property type="match status" value="1"/>
</dbReference>
<evidence type="ECO:0000256" key="10">
    <source>
        <dbReference type="ARBA" id="ARBA00023180"/>
    </source>
</evidence>
<keyword evidence="7 13" id="KW-0406">Ion transport</keyword>
<organism evidence="17 18">
    <name type="scientific">Erythroxylum novogranatense</name>
    <dbReference type="NCBI Taxonomy" id="1862640"/>
    <lineage>
        <taxon>Eukaryota</taxon>
        <taxon>Viridiplantae</taxon>
        <taxon>Streptophyta</taxon>
        <taxon>Embryophyta</taxon>
        <taxon>Tracheophyta</taxon>
        <taxon>Spermatophyta</taxon>
        <taxon>Magnoliopsida</taxon>
        <taxon>eudicotyledons</taxon>
        <taxon>Gunneridae</taxon>
        <taxon>Pentapetalae</taxon>
        <taxon>rosids</taxon>
        <taxon>fabids</taxon>
        <taxon>Malpighiales</taxon>
        <taxon>Erythroxylaceae</taxon>
        <taxon>Erythroxylum</taxon>
    </lineage>
</organism>
<evidence type="ECO:0000256" key="11">
    <source>
        <dbReference type="ARBA" id="ARBA00023286"/>
    </source>
</evidence>
<evidence type="ECO:0000256" key="14">
    <source>
        <dbReference type="PIRSR" id="PIRSR037090-50"/>
    </source>
</evidence>
<keyword evidence="3 13" id="KW-0813">Transport</keyword>
<dbReference type="Gene3D" id="3.40.50.2300">
    <property type="match status" value="2"/>
</dbReference>
<keyword evidence="18" id="KW-1185">Reference proteome</keyword>
<name>A0AAV8T4M3_9ROSI</name>
<dbReference type="Pfam" id="PF10613">
    <property type="entry name" value="Lig_chan-Glu_bd"/>
    <property type="match status" value="1"/>
</dbReference>
<accession>A0AAV8T4M3</accession>
<keyword evidence="5" id="KW-0732">Signal</keyword>
<feature type="transmembrane region" description="Helical" evidence="15">
    <location>
        <begin position="814"/>
        <end position="836"/>
    </location>
</feature>
<dbReference type="Pfam" id="PF00060">
    <property type="entry name" value="Lig_chan"/>
    <property type="match status" value="1"/>
</dbReference>
<evidence type="ECO:0000256" key="9">
    <source>
        <dbReference type="ARBA" id="ARBA00023170"/>
    </source>
</evidence>
<dbReference type="InterPro" id="IPR044440">
    <property type="entry name" value="GABAb_receptor_plant_PBP1"/>
</dbReference>